<sequence>MKKHLLLTIVLCLSCMACGQKSPEKDTQKTNTTQKQKNMDLSKITDETVRNAVQALQDGNQSWYSFFTDNPAMTDDGNTVDFKSFFANALGKEKFLTIDRVGDDGKEIYGNFQAGKWGTFPVFFRFHKNNEGKFDRLDIGQAK</sequence>
<gene>
    <name evidence="2" type="ORF">AU378_15535</name>
</gene>
<dbReference type="OrthoDB" id="4762924at2"/>
<name>A0A135W893_9FLAO</name>
<dbReference type="AlphaFoldDB" id="A0A135W893"/>
<feature type="chain" id="PRO_5007467613" description="DUF4783 domain-containing protein" evidence="1">
    <location>
        <begin position="20"/>
        <end position="143"/>
    </location>
</feature>
<dbReference type="EMBL" id="LPUR01000016">
    <property type="protein sequence ID" value="KXH81133.1"/>
    <property type="molecule type" value="Genomic_DNA"/>
</dbReference>
<dbReference type="Proteomes" id="UP000070513">
    <property type="component" value="Unassembled WGS sequence"/>
</dbReference>
<reference evidence="2 3" key="2">
    <citation type="journal article" date="2016" name="Genome Announc.">
        <title>Draft Genome Sequence of a Biocontrol Rhizobacterium, Chryseobacterium kwangjuense Strain KJ1R5, Isolated from Pepper (Capsicum annuum).</title>
        <authorList>
            <person name="Jeong J.J."/>
            <person name="Park H."/>
            <person name="Park B.H."/>
            <person name="Mannaa M."/>
            <person name="Sang M.K."/>
            <person name="Choi I.G."/>
            <person name="Kim K.D."/>
        </authorList>
    </citation>
    <scope>NUCLEOTIDE SEQUENCE [LARGE SCALE GENOMIC DNA]</scope>
    <source>
        <strain evidence="2 3">KJ1R5</strain>
    </source>
</reference>
<protein>
    <recommendedName>
        <fullName evidence="4">DUF4783 domain-containing protein</fullName>
    </recommendedName>
</protein>
<accession>A0A135W893</accession>
<keyword evidence="1" id="KW-0732">Signal</keyword>
<feature type="signal peptide" evidence="1">
    <location>
        <begin position="1"/>
        <end position="19"/>
    </location>
</feature>
<evidence type="ECO:0000313" key="2">
    <source>
        <dbReference type="EMBL" id="KXH81133.1"/>
    </source>
</evidence>
<evidence type="ECO:0008006" key="4">
    <source>
        <dbReference type="Google" id="ProtNLM"/>
    </source>
</evidence>
<dbReference type="RefSeq" id="WP_062652314.1">
    <property type="nucleotide sequence ID" value="NZ_LPUR01000016.1"/>
</dbReference>
<evidence type="ECO:0000256" key="1">
    <source>
        <dbReference type="SAM" id="SignalP"/>
    </source>
</evidence>
<organism evidence="2 3">
    <name type="scientific">Chryseobacterium kwangjuense</name>
    <dbReference type="NCBI Taxonomy" id="267125"/>
    <lineage>
        <taxon>Bacteria</taxon>
        <taxon>Pseudomonadati</taxon>
        <taxon>Bacteroidota</taxon>
        <taxon>Flavobacteriia</taxon>
        <taxon>Flavobacteriales</taxon>
        <taxon>Weeksellaceae</taxon>
        <taxon>Chryseobacterium group</taxon>
        <taxon>Chryseobacterium</taxon>
    </lineage>
</organism>
<comment type="caution">
    <text evidence="2">The sequence shown here is derived from an EMBL/GenBank/DDBJ whole genome shotgun (WGS) entry which is preliminary data.</text>
</comment>
<reference evidence="3" key="1">
    <citation type="submission" date="2015-12" db="EMBL/GenBank/DDBJ databases">
        <title>Genome sequence of a biocontrol rhizobacterium Chryseobacterium kwangjuense strain KJ1R5 isolated from pepper (Capsicum annuum L.).</title>
        <authorList>
            <person name="Jeong J.-J."/>
            <person name="Park H."/>
            <person name="Mannaa M."/>
            <person name="Sang M.K."/>
            <person name="Choi I.-G."/>
            <person name="Kim K.D."/>
        </authorList>
    </citation>
    <scope>NUCLEOTIDE SEQUENCE [LARGE SCALE GENOMIC DNA]</scope>
    <source>
        <strain evidence="3">KJ1R5</strain>
    </source>
</reference>
<proteinExistence type="predicted"/>
<evidence type="ECO:0000313" key="3">
    <source>
        <dbReference type="Proteomes" id="UP000070513"/>
    </source>
</evidence>